<feature type="non-terminal residue" evidence="1">
    <location>
        <position position="1"/>
    </location>
</feature>
<dbReference type="EMBL" id="UINC01093687">
    <property type="protein sequence ID" value="SVC48307.1"/>
    <property type="molecule type" value="Genomic_DNA"/>
</dbReference>
<evidence type="ECO:0008006" key="2">
    <source>
        <dbReference type="Google" id="ProtNLM"/>
    </source>
</evidence>
<accession>A0A382MKK6</accession>
<proteinExistence type="predicted"/>
<evidence type="ECO:0000313" key="1">
    <source>
        <dbReference type="EMBL" id="SVC48307.1"/>
    </source>
</evidence>
<reference evidence="1" key="1">
    <citation type="submission" date="2018-05" db="EMBL/GenBank/DDBJ databases">
        <authorList>
            <person name="Lanie J.A."/>
            <person name="Ng W.-L."/>
            <person name="Kazmierczak K.M."/>
            <person name="Andrzejewski T.M."/>
            <person name="Davidsen T.M."/>
            <person name="Wayne K.J."/>
            <person name="Tettelin H."/>
            <person name="Glass J.I."/>
            <person name="Rusch D."/>
            <person name="Podicherti R."/>
            <person name="Tsui H.-C.T."/>
            <person name="Winkler M.E."/>
        </authorList>
    </citation>
    <scope>NUCLEOTIDE SEQUENCE</scope>
</reference>
<sequence length="34" mass="4053">TLPYTIVVNNEGRIIWSKSTEIKREDLEQIHQLQ</sequence>
<organism evidence="1">
    <name type="scientific">marine metagenome</name>
    <dbReference type="NCBI Taxonomy" id="408172"/>
    <lineage>
        <taxon>unclassified sequences</taxon>
        <taxon>metagenomes</taxon>
        <taxon>ecological metagenomes</taxon>
    </lineage>
</organism>
<protein>
    <recommendedName>
        <fullName evidence="2">Alkyl hydroperoxide reductase subunit C/ Thiol specific antioxidant domain-containing protein</fullName>
    </recommendedName>
</protein>
<name>A0A382MKK6_9ZZZZ</name>
<gene>
    <name evidence="1" type="ORF">METZ01_LOCUS301161</name>
</gene>
<dbReference type="AlphaFoldDB" id="A0A382MKK6"/>